<name>A0A7U7J1C8_9PROT</name>
<feature type="active site" description="Acyl-ester intermediate" evidence="10">
    <location>
        <position position="184"/>
    </location>
</feature>
<evidence type="ECO:0000313" key="12">
    <source>
        <dbReference type="EMBL" id="CDG33937.1"/>
    </source>
</evidence>
<evidence type="ECO:0000256" key="5">
    <source>
        <dbReference type="ARBA" id="ARBA00022598"/>
    </source>
</evidence>
<reference evidence="12 13" key="2">
    <citation type="journal article" date="2014" name="PLoS ONE">
        <title>Evolution of mitochondria reconstructed from the energy metabolism of living bacteria.</title>
        <authorList>
            <person name="Degli Esposti M."/>
            <person name="Chouaia B."/>
            <person name="Comandatore F."/>
            <person name="Crotti E."/>
            <person name="Sassera D."/>
            <person name="Lievens P.M."/>
            <person name="Daffonchio D."/>
            <person name="Bandi C."/>
        </authorList>
    </citation>
    <scope>NUCLEOTIDE SEQUENCE [LARGE SCALE GENOMIC DNA]</scope>
    <source>
        <strain evidence="13">AM169</strain>
    </source>
</reference>
<dbReference type="NCBIfam" id="TIGR00132">
    <property type="entry name" value="gatA"/>
    <property type="match status" value="1"/>
</dbReference>
<feature type="active site" description="Charge relay system" evidence="10">
    <location>
        <position position="80"/>
    </location>
</feature>
<comment type="function">
    <text evidence="10">Allows the formation of correctly charged Gln-tRNA(Gln) through the transamidation of misacylated Glu-tRNA(Gln) in organisms which lack glutaminyl-tRNA synthetase. The reaction takes place in the presence of glutamine and ATP through an activated gamma-phospho-Glu-tRNA(Gln).</text>
</comment>
<keyword evidence="7 10" id="KW-0067">ATP-binding</keyword>
<dbReference type="EMBL" id="CBLY010000006">
    <property type="protein sequence ID" value="CDG33937.1"/>
    <property type="molecule type" value="Genomic_DNA"/>
</dbReference>
<evidence type="ECO:0000256" key="1">
    <source>
        <dbReference type="ARBA" id="ARBA00008069"/>
    </source>
</evidence>
<dbReference type="PANTHER" id="PTHR11895">
    <property type="entry name" value="TRANSAMIDASE"/>
    <property type="match status" value="1"/>
</dbReference>
<dbReference type="GO" id="GO:0006412">
    <property type="term" value="P:translation"/>
    <property type="evidence" value="ECO:0007669"/>
    <property type="project" value="UniProtKB-UniRule"/>
</dbReference>
<dbReference type="GO" id="GO:0050567">
    <property type="term" value="F:glutaminyl-tRNA synthase (glutamine-hydrolyzing) activity"/>
    <property type="evidence" value="ECO:0007669"/>
    <property type="project" value="UniProtKB-UniRule"/>
</dbReference>
<dbReference type="SUPFAM" id="SSF75304">
    <property type="entry name" value="Amidase signature (AS) enzymes"/>
    <property type="match status" value="1"/>
</dbReference>
<dbReference type="GO" id="GO:0030956">
    <property type="term" value="C:glutamyl-tRNA(Gln) amidotransferase complex"/>
    <property type="evidence" value="ECO:0007669"/>
    <property type="project" value="InterPro"/>
</dbReference>
<dbReference type="EC" id="6.3.5.7" evidence="3 10"/>
<accession>A0A7U7J1C8</accession>
<dbReference type="InterPro" id="IPR020556">
    <property type="entry name" value="Amidase_CS"/>
</dbReference>
<comment type="caution">
    <text evidence="12">The sequence shown here is derived from an EMBL/GenBank/DDBJ whole genome shotgun (WGS) entry which is preliminary data.</text>
</comment>
<evidence type="ECO:0000256" key="3">
    <source>
        <dbReference type="ARBA" id="ARBA00012739"/>
    </source>
</evidence>
<dbReference type="GO" id="GO:0016740">
    <property type="term" value="F:transferase activity"/>
    <property type="evidence" value="ECO:0007669"/>
    <property type="project" value="UniProtKB-KW"/>
</dbReference>
<dbReference type="AlphaFoldDB" id="A0A7U7J1C8"/>
<proteinExistence type="inferred from homology"/>
<comment type="subunit">
    <text evidence="2 10">Heterotrimer of A, B and C subunits.</text>
</comment>
<feature type="domain" description="Amidase" evidence="11">
    <location>
        <begin position="26"/>
        <end position="472"/>
    </location>
</feature>
<gene>
    <name evidence="10" type="primary">gatA</name>
    <name evidence="12" type="ORF">SACS_1199</name>
</gene>
<dbReference type="Pfam" id="PF01425">
    <property type="entry name" value="Amidase"/>
    <property type="match status" value="1"/>
</dbReference>
<feature type="active site" description="Charge relay system" evidence="10">
    <location>
        <position position="160"/>
    </location>
</feature>
<dbReference type="GO" id="GO:0005524">
    <property type="term" value="F:ATP binding"/>
    <property type="evidence" value="ECO:0007669"/>
    <property type="project" value="UniProtKB-KW"/>
</dbReference>
<organism evidence="12 13">
    <name type="scientific">Parasaccharibacter apium</name>
    <dbReference type="NCBI Taxonomy" id="1510841"/>
    <lineage>
        <taxon>Bacteria</taxon>
        <taxon>Pseudomonadati</taxon>
        <taxon>Pseudomonadota</taxon>
        <taxon>Alphaproteobacteria</taxon>
        <taxon>Acetobacterales</taxon>
        <taxon>Acetobacteraceae</taxon>
        <taxon>Parasaccharibacter</taxon>
    </lineage>
</organism>
<dbReference type="PROSITE" id="PS00571">
    <property type="entry name" value="AMIDASES"/>
    <property type="match status" value="1"/>
</dbReference>
<dbReference type="Proteomes" id="UP000027590">
    <property type="component" value="Unassembled WGS sequence"/>
</dbReference>
<evidence type="ECO:0000313" key="13">
    <source>
        <dbReference type="Proteomes" id="UP000027590"/>
    </source>
</evidence>
<evidence type="ECO:0000256" key="8">
    <source>
        <dbReference type="ARBA" id="ARBA00022917"/>
    </source>
</evidence>
<dbReference type="InterPro" id="IPR000120">
    <property type="entry name" value="Amidase"/>
</dbReference>
<protein>
    <recommendedName>
        <fullName evidence="4 10">Glutamyl-tRNA(Gln) amidotransferase subunit A</fullName>
        <shortName evidence="10">Glu-ADT subunit A</shortName>
        <ecNumber evidence="3 10">6.3.5.7</ecNumber>
    </recommendedName>
</protein>
<evidence type="ECO:0000256" key="7">
    <source>
        <dbReference type="ARBA" id="ARBA00022840"/>
    </source>
</evidence>
<sequence>MMSSIFDHTLASAREALRSRKISAVELVDAHIDAIERLDGGLNSFITRTPEQARLAAKEADALLAKGEGGSLCGLPIGIKDLFATEGVRTTAASKILGNFVPPYESTVTANLKRDGAISLGKLNLDEFAMGSTNLTSAFGGVENPWKRRDSDAKLVPGGSSGGSAAAVAAGLVLGATGTDTGGSIRQPAAFCGITGIKPTYGRCSRFGTIAFASSLDQAGPMARTLQDCAILLESMAGFDPKDSTSVNRPVPHYEAALGRGVKGLKVGIPKEYRIDGLPAEIEAIWQQGINWLKEAGAEVVDISLPHTKYGLPAYYIAALAEASSNLARYDGVRFGERVSGASLDALYEATRAAGFGDEVKRRILLGTYVLSSGYYDAYYLRAQKVRTLLQRDFLKAYETVDVILAPTAPSGAFAWDEKPTDPVQVYLNDVFTVPASMAGVPALSVPAGLDGRGVPLGLQLIGRFFDEETLLAAGSVLERAASFTHRPTIHAGVSA</sequence>
<dbReference type="HAMAP" id="MF_00120">
    <property type="entry name" value="GatA"/>
    <property type="match status" value="1"/>
</dbReference>
<evidence type="ECO:0000256" key="2">
    <source>
        <dbReference type="ARBA" id="ARBA00011123"/>
    </source>
</evidence>
<dbReference type="InterPro" id="IPR004412">
    <property type="entry name" value="GatA"/>
</dbReference>
<dbReference type="Gene3D" id="3.90.1300.10">
    <property type="entry name" value="Amidase signature (AS) domain"/>
    <property type="match status" value="1"/>
</dbReference>
<keyword evidence="8 10" id="KW-0648">Protein biosynthesis</keyword>
<evidence type="ECO:0000256" key="9">
    <source>
        <dbReference type="ARBA" id="ARBA00047407"/>
    </source>
</evidence>
<keyword evidence="6 10" id="KW-0547">Nucleotide-binding</keyword>
<evidence type="ECO:0000259" key="11">
    <source>
        <dbReference type="Pfam" id="PF01425"/>
    </source>
</evidence>
<dbReference type="PANTHER" id="PTHR11895:SF151">
    <property type="entry name" value="GLUTAMYL-TRNA(GLN) AMIDOTRANSFERASE SUBUNIT A"/>
    <property type="match status" value="1"/>
</dbReference>
<evidence type="ECO:0000256" key="6">
    <source>
        <dbReference type="ARBA" id="ARBA00022741"/>
    </source>
</evidence>
<keyword evidence="5 10" id="KW-0436">Ligase</keyword>
<comment type="catalytic activity">
    <reaction evidence="9 10">
        <text>L-glutamyl-tRNA(Gln) + L-glutamine + ATP + H2O = L-glutaminyl-tRNA(Gln) + L-glutamate + ADP + phosphate + H(+)</text>
        <dbReference type="Rhea" id="RHEA:17521"/>
        <dbReference type="Rhea" id="RHEA-COMP:9681"/>
        <dbReference type="Rhea" id="RHEA-COMP:9684"/>
        <dbReference type="ChEBI" id="CHEBI:15377"/>
        <dbReference type="ChEBI" id="CHEBI:15378"/>
        <dbReference type="ChEBI" id="CHEBI:29985"/>
        <dbReference type="ChEBI" id="CHEBI:30616"/>
        <dbReference type="ChEBI" id="CHEBI:43474"/>
        <dbReference type="ChEBI" id="CHEBI:58359"/>
        <dbReference type="ChEBI" id="CHEBI:78520"/>
        <dbReference type="ChEBI" id="CHEBI:78521"/>
        <dbReference type="ChEBI" id="CHEBI:456216"/>
        <dbReference type="EC" id="6.3.5.7"/>
    </reaction>
</comment>
<reference evidence="12 13" key="1">
    <citation type="journal article" date="2014" name="Genome Biol. Evol.">
        <title>Acetic acid bacteria genomes reveal functional traits for adaptation to life in insect guts.</title>
        <authorList>
            <person name="Chouaia B."/>
            <person name="Gaiarsa S."/>
            <person name="Crotti E."/>
            <person name="Comandatore F."/>
            <person name="Degli Esposti M."/>
            <person name="Ricci I."/>
            <person name="Alma A."/>
            <person name="Favia G."/>
            <person name="Bandi C."/>
            <person name="Daffonchio D."/>
        </authorList>
    </citation>
    <scope>NUCLEOTIDE SEQUENCE [LARGE SCALE GENOMIC DNA]</scope>
    <source>
        <strain evidence="13">AM169</strain>
    </source>
</reference>
<evidence type="ECO:0000256" key="4">
    <source>
        <dbReference type="ARBA" id="ARBA00014428"/>
    </source>
</evidence>
<dbReference type="InterPro" id="IPR023631">
    <property type="entry name" value="Amidase_dom"/>
</dbReference>
<comment type="similarity">
    <text evidence="1 10">Belongs to the amidase family. GatA subfamily.</text>
</comment>
<evidence type="ECO:0000256" key="10">
    <source>
        <dbReference type="HAMAP-Rule" id="MF_00120"/>
    </source>
</evidence>
<dbReference type="InterPro" id="IPR036928">
    <property type="entry name" value="AS_sf"/>
</dbReference>